<name>A0AC58URK2_TOBAC</name>
<keyword evidence="1" id="KW-1185">Reference proteome</keyword>
<sequence length="392" mass="45395">MLLQTTYQEKGTQTDDRQETKDLFAILTTLSLHMDSMGKRLQQLQESKPSQQHDYKDVELSRSEDSKFSELEGDVGKLRKTHNNVSLHTAAGKSKQVNKKPYTNANLNNIFDKPITPKIPKETMTTTPQTSTYANSLHQNKKIYNHITQTYIENIYKIQTFLNLNPRATTTTNPTQDYITQKLQGYNRLIAQPKTRSNLVKTCYNYGLLSTVYTYDGEEISGIPEIYKAFITYKRITKGNLFFIKFYTAPAEILYDEIKPVIQVVKIGLTRDMLIPEEIEQQPEIPKIEIPSFYANKRIIGITTIIQELANNYLQENAIWSYYSRDQLMIYATSTQIIYVQSAMEKIIMYQKYNWNKDTSIKTKEDKDSRQLCTVIKNILRKLAMSNNAESS</sequence>
<evidence type="ECO:0000313" key="2">
    <source>
        <dbReference type="RefSeq" id="XP_075112118.1"/>
    </source>
</evidence>
<evidence type="ECO:0000313" key="1">
    <source>
        <dbReference type="Proteomes" id="UP000790787"/>
    </source>
</evidence>
<reference evidence="2" key="2">
    <citation type="submission" date="2025-08" db="UniProtKB">
        <authorList>
            <consortium name="RefSeq"/>
        </authorList>
    </citation>
    <scope>IDENTIFICATION</scope>
    <source>
        <tissue evidence="2">Leaf</tissue>
    </source>
</reference>
<organism evidence="1 2">
    <name type="scientific">Nicotiana tabacum</name>
    <name type="common">Common tobacco</name>
    <dbReference type="NCBI Taxonomy" id="4097"/>
    <lineage>
        <taxon>Eukaryota</taxon>
        <taxon>Viridiplantae</taxon>
        <taxon>Streptophyta</taxon>
        <taxon>Embryophyta</taxon>
        <taxon>Tracheophyta</taxon>
        <taxon>Spermatophyta</taxon>
        <taxon>Magnoliopsida</taxon>
        <taxon>eudicotyledons</taxon>
        <taxon>Gunneridae</taxon>
        <taxon>Pentapetalae</taxon>
        <taxon>asterids</taxon>
        <taxon>lamiids</taxon>
        <taxon>Solanales</taxon>
        <taxon>Solanaceae</taxon>
        <taxon>Nicotianoideae</taxon>
        <taxon>Nicotianeae</taxon>
        <taxon>Nicotiana</taxon>
    </lineage>
</organism>
<reference evidence="1" key="1">
    <citation type="journal article" date="2014" name="Nat. Commun.">
        <title>The tobacco genome sequence and its comparison with those of tomato and potato.</title>
        <authorList>
            <person name="Sierro N."/>
            <person name="Battey J.N."/>
            <person name="Ouadi S."/>
            <person name="Bakaher N."/>
            <person name="Bovet L."/>
            <person name="Willig A."/>
            <person name="Goepfert S."/>
            <person name="Peitsch M.C."/>
            <person name="Ivanov N.V."/>
        </authorList>
    </citation>
    <scope>NUCLEOTIDE SEQUENCE [LARGE SCALE GENOMIC DNA]</scope>
</reference>
<protein>
    <submittedName>
        <fullName evidence="2">Uncharacterized protein LOC107802406</fullName>
    </submittedName>
</protein>
<dbReference type="Proteomes" id="UP000790787">
    <property type="component" value="Chromosome 6"/>
</dbReference>
<gene>
    <name evidence="2" type="primary">LOC107802406</name>
</gene>
<accession>A0AC58URK2</accession>
<proteinExistence type="predicted"/>
<dbReference type="RefSeq" id="XP_075112118.1">
    <property type="nucleotide sequence ID" value="XM_075256017.1"/>
</dbReference>